<dbReference type="RefSeq" id="WP_341695061.1">
    <property type="nucleotide sequence ID" value="NZ_JBBYHR010000001.1"/>
</dbReference>
<sequence length="114" mass="12932">MEAPDFIIDLETAKRWADKWRKDESSYFAKNELHAFLIPKEDVIQVLAEGIDAVRGYLGIDDNGEPKFMIVGTKYDHVTETFIDMIPGKYPGANIYDFSRPCPNACDNSSPLNE</sequence>
<accession>A0ABU9HRE8</accession>
<evidence type="ECO:0000313" key="2">
    <source>
        <dbReference type="Proteomes" id="UP001464555"/>
    </source>
</evidence>
<reference evidence="1 2" key="1">
    <citation type="submission" date="2024-04" db="EMBL/GenBank/DDBJ databases">
        <title>Flavobacterium sp. DGU11 16S ribosomal RNA gene Genome sequencing and assembly.</title>
        <authorList>
            <person name="Park S."/>
        </authorList>
    </citation>
    <scope>NUCLEOTIDE SEQUENCE [LARGE SCALE GENOMIC DNA]</scope>
    <source>
        <strain evidence="1 2">DGU11</strain>
    </source>
</reference>
<comment type="caution">
    <text evidence="1">The sequence shown here is derived from an EMBL/GenBank/DDBJ whole genome shotgun (WGS) entry which is preliminary data.</text>
</comment>
<keyword evidence="2" id="KW-1185">Reference proteome</keyword>
<evidence type="ECO:0000313" key="1">
    <source>
        <dbReference type="EMBL" id="MEL1242735.1"/>
    </source>
</evidence>
<dbReference type="Proteomes" id="UP001464555">
    <property type="component" value="Unassembled WGS sequence"/>
</dbReference>
<gene>
    <name evidence="1" type="ORF">AAEO56_00560</name>
</gene>
<organism evidence="1 2">
    <name type="scientific">Flavobacterium arundinis</name>
    <dbReference type="NCBI Taxonomy" id="3139143"/>
    <lineage>
        <taxon>Bacteria</taxon>
        <taxon>Pseudomonadati</taxon>
        <taxon>Bacteroidota</taxon>
        <taxon>Flavobacteriia</taxon>
        <taxon>Flavobacteriales</taxon>
        <taxon>Flavobacteriaceae</taxon>
        <taxon>Flavobacterium</taxon>
    </lineage>
</organism>
<protein>
    <submittedName>
        <fullName evidence="1">Uncharacterized protein</fullName>
    </submittedName>
</protein>
<name>A0ABU9HRE8_9FLAO</name>
<proteinExistence type="predicted"/>
<dbReference type="EMBL" id="JBBYHR010000001">
    <property type="protein sequence ID" value="MEL1242735.1"/>
    <property type="molecule type" value="Genomic_DNA"/>
</dbReference>